<keyword evidence="2" id="KW-1185">Reference proteome</keyword>
<evidence type="ECO:0000313" key="1">
    <source>
        <dbReference type="EMBL" id="BAO28989.1"/>
    </source>
</evidence>
<dbReference type="HOGENOM" id="CLU_047227_0_0_4"/>
<dbReference type="PANTHER" id="PTHR39431:SF1">
    <property type="entry name" value="FRPA_C-RELATED PROTEIN"/>
    <property type="match status" value="1"/>
</dbReference>
<dbReference type="KEGG" id="shd:SUTH_01189"/>
<gene>
    <name evidence="1" type="ORF">SUTH_01189</name>
</gene>
<name>W0SCQ2_9PROT</name>
<dbReference type="STRING" id="1223802.SUTH_01189"/>
<dbReference type="AlphaFoldDB" id="W0SCQ2"/>
<sequence>MHITDSQLTLGSQHALEKTSFRETTLERIRGPGEGKIFGGLFEQELNKLMAARLDECAPIQLKPCGSAAERIHDMVETMLAALFGSKSDTRSIAASALAIAGDTVPRDQAAAVLDLPRPRWQITQTERVSETERCEFAASGKVCLADGSTRQFDVGYTLERSEEVSRTISRTLIDPLVVDRTAPRAALSDTRVDFDLDNDGTLEQMRLPAAGSAFLFLDRNHNGRADNGSELFGPESGNGFAELARLDSDRNGWIDSADPAFADLRLWQGMEEDRQLVQRLEAAGIGALATLAAETPFALKEHGEQVGQMHSSSVWLGETGGAGVVRQIDVSTTPVTDKTV</sequence>
<dbReference type="Proteomes" id="UP000031637">
    <property type="component" value="Chromosome"/>
</dbReference>
<dbReference type="EMBL" id="AP012547">
    <property type="protein sequence ID" value="BAO28989.1"/>
    <property type="molecule type" value="Genomic_DNA"/>
</dbReference>
<dbReference type="PANTHER" id="PTHR39431">
    <property type="entry name" value="FRPA/C-RELATED PROTEIN"/>
    <property type="match status" value="1"/>
</dbReference>
<evidence type="ECO:0008006" key="3">
    <source>
        <dbReference type="Google" id="ProtNLM"/>
    </source>
</evidence>
<evidence type="ECO:0000313" key="2">
    <source>
        <dbReference type="Proteomes" id="UP000031637"/>
    </source>
</evidence>
<organism evidence="1 2">
    <name type="scientific">Sulfuritalea hydrogenivorans sk43H</name>
    <dbReference type="NCBI Taxonomy" id="1223802"/>
    <lineage>
        <taxon>Bacteria</taxon>
        <taxon>Pseudomonadati</taxon>
        <taxon>Pseudomonadota</taxon>
        <taxon>Betaproteobacteria</taxon>
        <taxon>Nitrosomonadales</taxon>
        <taxon>Sterolibacteriaceae</taxon>
        <taxon>Sulfuritalea</taxon>
    </lineage>
</organism>
<protein>
    <recommendedName>
        <fullName evidence="3">VCBS repeat-containing protein</fullName>
    </recommendedName>
</protein>
<accession>W0SCQ2</accession>
<dbReference type="RefSeq" id="WP_052473315.1">
    <property type="nucleotide sequence ID" value="NZ_AP012547.1"/>
</dbReference>
<reference evidence="1 2" key="1">
    <citation type="journal article" date="2014" name="Syst. Appl. Microbiol.">
        <title>Complete genomes of freshwater sulfur oxidizers Sulfuricella denitrificans skB26 and Sulfuritalea hydrogenivorans sk43H: genetic insights into the sulfur oxidation pathway of betaproteobacteria.</title>
        <authorList>
            <person name="Watanabe T."/>
            <person name="Kojima H."/>
            <person name="Fukui M."/>
        </authorList>
    </citation>
    <scope>NUCLEOTIDE SEQUENCE [LARGE SCALE GENOMIC DNA]</scope>
    <source>
        <strain evidence="1">DSM22779</strain>
    </source>
</reference>
<proteinExistence type="predicted"/>
<dbReference type="OrthoDB" id="8538764at2"/>